<dbReference type="KEGG" id="cjo:107314866"/>
<proteinExistence type="inferred from homology"/>
<dbReference type="GeneID" id="107314866"/>
<dbReference type="GO" id="GO:0047617">
    <property type="term" value="F:fatty acyl-CoA hydrolase activity"/>
    <property type="evidence" value="ECO:0007669"/>
    <property type="project" value="TreeGrafter"/>
</dbReference>
<evidence type="ECO:0000313" key="7">
    <source>
        <dbReference type="Ensembl" id="ENSCJPP00005018367.1"/>
    </source>
</evidence>
<dbReference type="InterPro" id="IPR006862">
    <property type="entry name" value="Thio_Ohase/aa_AcTrfase"/>
</dbReference>
<dbReference type="RefSeq" id="XP_015720113.1">
    <property type="nucleotide sequence ID" value="XM_015864627.2"/>
</dbReference>
<feature type="domain" description="Acyl-CoA thioester hydrolase/bile acid-CoA amino acid N-acetyltransferase" evidence="5">
    <location>
        <begin position="103"/>
        <end position="228"/>
    </location>
</feature>
<evidence type="ECO:0000313" key="8">
    <source>
        <dbReference type="Proteomes" id="UP000694412"/>
    </source>
</evidence>
<keyword evidence="2" id="KW-0276">Fatty acid metabolism</keyword>
<dbReference type="AlphaFoldDB" id="A0A8C2TTC1"/>
<dbReference type="GO" id="GO:0006637">
    <property type="term" value="P:acyl-CoA metabolic process"/>
    <property type="evidence" value="ECO:0007669"/>
    <property type="project" value="InterPro"/>
</dbReference>
<comment type="similarity">
    <text evidence="1">Belongs to the C/M/P thioester hydrolase family.</text>
</comment>
<evidence type="ECO:0000256" key="1">
    <source>
        <dbReference type="ARBA" id="ARBA00006538"/>
    </source>
</evidence>
<name>A0A8C2TTC1_COTJA</name>
<dbReference type="FunFam" id="2.60.40.2240:FF:000001">
    <property type="entry name" value="acyl-coenzyme A thioesterase 4"/>
    <property type="match status" value="1"/>
</dbReference>
<feature type="active site" description="Charge relay system" evidence="3">
    <location>
        <position position="448"/>
    </location>
</feature>
<organism evidence="7 8">
    <name type="scientific">Coturnix japonica</name>
    <name type="common">Japanese quail</name>
    <name type="synonym">Coturnix coturnix japonica</name>
    <dbReference type="NCBI Taxonomy" id="93934"/>
    <lineage>
        <taxon>Eukaryota</taxon>
        <taxon>Metazoa</taxon>
        <taxon>Chordata</taxon>
        <taxon>Craniata</taxon>
        <taxon>Vertebrata</taxon>
        <taxon>Euteleostomi</taxon>
        <taxon>Archelosauria</taxon>
        <taxon>Archosauria</taxon>
        <taxon>Dinosauria</taxon>
        <taxon>Saurischia</taxon>
        <taxon>Theropoda</taxon>
        <taxon>Coelurosauria</taxon>
        <taxon>Aves</taxon>
        <taxon>Neognathae</taxon>
        <taxon>Galloanserae</taxon>
        <taxon>Galliformes</taxon>
        <taxon>Phasianidae</taxon>
        <taxon>Perdicinae</taxon>
        <taxon>Coturnix</taxon>
    </lineage>
</organism>
<reference evidence="7" key="1">
    <citation type="submission" date="2015-11" db="EMBL/GenBank/DDBJ databases">
        <authorList>
            <consortium name="International Coturnix japonica Genome Analysis Consortium"/>
            <person name="Warren W."/>
            <person name="Burt D.W."/>
            <person name="Antin P.B."/>
            <person name="Lanford R."/>
            <person name="Gros J."/>
            <person name="Wilson R.K."/>
        </authorList>
    </citation>
    <scope>NUCLEOTIDE SEQUENCE [LARGE SCALE GENOMIC DNA]</scope>
</reference>
<feature type="active site" description="Charge relay system" evidence="3">
    <location>
        <position position="414"/>
    </location>
</feature>
<dbReference type="Gene3D" id="3.40.50.1820">
    <property type="entry name" value="alpha/beta hydrolase"/>
    <property type="match status" value="1"/>
</dbReference>
<dbReference type="Pfam" id="PF08840">
    <property type="entry name" value="BAAT_C"/>
    <property type="match status" value="1"/>
</dbReference>
<evidence type="ECO:0000256" key="3">
    <source>
        <dbReference type="PIRSR" id="PIRSR016521-1"/>
    </source>
</evidence>
<dbReference type="PANTHER" id="PTHR10824">
    <property type="entry name" value="ACYL-COENZYME A THIOESTERASE-RELATED"/>
    <property type="match status" value="1"/>
</dbReference>
<dbReference type="Pfam" id="PF04775">
    <property type="entry name" value="Bile_Hydr_Trans"/>
    <property type="match status" value="1"/>
</dbReference>
<evidence type="ECO:0000256" key="2">
    <source>
        <dbReference type="ARBA" id="ARBA00022832"/>
    </source>
</evidence>
<accession>A0A8C2TTC1</accession>
<reference evidence="7" key="2">
    <citation type="submission" date="2025-08" db="UniProtKB">
        <authorList>
            <consortium name="Ensembl"/>
        </authorList>
    </citation>
    <scope>IDENTIFICATION</scope>
</reference>
<dbReference type="PIRSF" id="PIRSF016521">
    <property type="entry name" value="Acyl-CoA_hydro"/>
    <property type="match status" value="1"/>
</dbReference>
<dbReference type="SUPFAM" id="SSF53474">
    <property type="entry name" value="alpha/beta-Hydrolases"/>
    <property type="match status" value="1"/>
</dbReference>
<evidence type="ECO:0000259" key="6">
    <source>
        <dbReference type="Pfam" id="PF08840"/>
    </source>
</evidence>
<dbReference type="GO" id="GO:0006631">
    <property type="term" value="P:fatty acid metabolic process"/>
    <property type="evidence" value="ECO:0007669"/>
    <property type="project" value="UniProtKB-KW"/>
</dbReference>
<dbReference type="GeneTree" id="ENSGT01010000222336"/>
<dbReference type="Proteomes" id="UP000694412">
    <property type="component" value="Chromosome 5"/>
</dbReference>
<keyword evidence="2" id="KW-0443">Lipid metabolism</keyword>
<dbReference type="OrthoDB" id="9102350at2759"/>
<gene>
    <name evidence="7" type="primary">LOC107314866</name>
</gene>
<reference evidence="7" key="3">
    <citation type="submission" date="2025-09" db="UniProtKB">
        <authorList>
            <consortium name="Ensembl"/>
        </authorList>
    </citation>
    <scope>IDENTIFICATION</scope>
</reference>
<evidence type="ECO:0000256" key="4">
    <source>
        <dbReference type="SAM" id="MobiDB-lite"/>
    </source>
</evidence>
<dbReference type="Gene3D" id="2.60.40.2240">
    <property type="entry name" value="Acyl-CoA thioester hydrolase/BAAT N-terminal domain"/>
    <property type="match status" value="1"/>
</dbReference>
<dbReference type="InterPro" id="IPR042490">
    <property type="entry name" value="Thio_Ohase/BAAT_N"/>
</dbReference>
<dbReference type="InterPro" id="IPR014940">
    <property type="entry name" value="BAAT_C"/>
</dbReference>
<feature type="domain" description="BAAT/Acyl-CoA thioester hydrolase C-terminal" evidence="6">
    <location>
        <begin position="292"/>
        <end position="499"/>
    </location>
</feature>
<keyword evidence="8" id="KW-1185">Reference proteome</keyword>
<protein>
    <submittedName>
        <fullName evidence="7">Acyl-coenzyme A thioesterase 5-like</fullName>
    </submittedName>
</protein>
<dbReference type="InterPro" id="IPR016662">
    <property type="entry name" value="Acyl-CoA_thioEstase_long-chain"/>
</dbReference>
<dbReference type="InterPro" id="IPR029058">
    <property type="entry name" value="AB_hydrolase_fold"/>
</dbReference>
<feature type="active site" description="Charge relay system" evidence="3">
    <location>
        <position position="320"/>
    </location>
</feature>
<sequence>MSPRSPCPGFSSPCVGSGTCTKSSSPNTNTAKRPGATGQMTALTACRQSSRCWQRCLSWPGLAPQPLQHGSPPHIPAVPSARGLASTATATIRFSPSTRSLFDEPLGIAVQGLGPRQQVTLRASLRDEAGELFEAHARYQAADDGELDLARCPALPGGSFSGLEPTGLLWALQPRKAFWRLVKKDVTTPFRLQLDVLDGHGDGPGRLLAQAQHERAFLRDGVRRVPVRDGRIRATLFLPPGQGPFPGVINMEGLGGGLCEHKASLLANHGFATLALAYYHFEDLVQKPTKLHLEYFEEAVNYMLQHTQVKGPGIGLLGFSKGGDLSLAMAAFLKNITAVATINSPVGNSAFPLCYKDKMIPPLICEEKYAKVYNNNIIDYSDAMCDPFKAPGNQSLIPIEKAEAHLLFIAGQDDHIVKSKYHATETYKYLQAQGKQNVQTLICPGAGHCIDPPFSPFYPIGNHPVFRKRAVLGGELTAYSKAQVRAWLQIQAFFHKHLNDK</sequence>
<feature type="compositionally biased region" description="Polar residues" evidence="4">
    <location>
        <begin position="18"/>
        <end position="31"/>
    </location>
</feature>
<dbReference type="PANTHER" id="PTHR10824:SF17">
    <property type="entry name" value="ACYL-COENZYME A THIOESTERASE 6"/>
    <property type="match status" value="1"/>
</dbReference>
<evidence type="ECO:0000259" key="5">
    <source>
        <dbReference type="Pfam" id="PF04775"/>
    </source>
</evidence>
<dbReference type="FunFam" id="3.40.50.1820:FF:000024">
    <property type="entry name" value="acyl-coenzyme A thioesterase 4"/>
    <property type="match status" value="1"/>
</dbReference>
<feature type="region of interest" description="Disordered" evidence="4">
    <location>
        <begin position="1"/>
        <end position="35"/>
    </location>
</feature>
<dbReference type="Ensembl" id="ENSCJPT00005025596.1">
    <property type="protein sequence ID" value="ENSCJPP00005018367.1"/>
    <property type="gene ID" value="ENSCJPG00005014961.1"/>
</dbReference>